<evidence type="ECO:0000256" key="4">
    <source>
        <dbReference type="ARBA" id="ARBA00023065"/>
    </source>
</evidence>
<gene>
    <name evidence="7" type="ORF">GLOINDRAFT_91630</name>
</gene>
<feature type="signal peptide" evidence="6">
    <location>
        <begin position="1"/>
        <end position="23"/>
    </location>
</feature>
<keyword evidence="3 5" id="KW-0375">Hydrogen ion transport</keyword>
<comment type="similarity">
    <text evidence="1 5">Belongs to the V-ATPase C subunit family.</text>
</comment>
<dbReference type="Gene3D" id="1.20.1460.10">
    <property type="entry name" value="subunit c (vma5p) of the yeast v-atpase, domain 2"/>
    <property type="match status" value="1"/>
</dbReference>
<dbReference type="InterPro" id="IPR036132">
    <property type="entry name" value="Vac_ATP_synth_c_sf"/>
</dbReference>
<comment type="subunit">
    <text evidence="5">V-ATPase is a heteromultimeric enzyme composed of a peripheral catalytic V1 complex (components A to H) attached to an integral membrane V0 proton pore complex.</text>
</comment>
<dbReference type="SUPFAM" id="SSF118203">
    <property type="entry name" value="Vacuolar ATP synthase subunit C"/>
    <property type="match status" value="1"/>
</dbReference>
<dbReference type="GO" id="GO:0046961">
    <property type="term" value="F:proton-transporting ATPase activity, rotational mechanism"/>
    <property type="evidence" value="ECO:0007669"/>
    <property type="project" value="InterPro"/>
</dbReference>
<name>U9UQG5_RHIID</name>
<accession>U9UQG5</accession>
<comment type="function">
    <text evidence="5">Subunit of the V1 complex of vacuolar(H+)-ATPase (V-ATPase), a multisubunit enzyme composed of a peripheral complex (V1) that hydrolyzes ATP and a membrane integral complex (V0) that translocates protons. V-ATPase is responsible for acidifying and maintaining the pH of intracellular compartments and in some cell types, is targeted to the plasma membrane, where it is responsible for acidifying the extracellular environment. Subunit C is necessary for the assembly of the catalytic sector of the enzyme and is likely to have a specific function in its catalytic activity.</text>
</comment>
<organism evidence="7">
    <name type="scientific">Rhizophagus irregularis (strain DAOM 181602 / DAOM 197198 / MUCL 43194)</name>
    <name type="common">Arbuscular mycorrhizal fungus</name>
    <name type="synonym">Glomus intraradices</name>
    <dbReference type="NCBI Taxonomy" id="747089"/>
    <lineage>
        <taxon>Eukaryota</taxon>
        <taxon>Fungi</taxon>
        <taxon>Fungi incertae sedis</taxon>
        <taxon>Mucoromycota</taxon>
        <taxon>Glomeromycotina</taxon>
        <taxon>Glomeromycetes</taxon>
        <taxon>Glomerales</taxon>
        <taxon>Glomeraceae</taxon>
        <taxon>Rhizophagus</taxon>
    </lineage>
</organism>
<keyword evidence="6" id="KW-0732">Signal</keyword>
<keyword evidence="4 5" id="KW-0406">Ion transport</keyword>
<dbReference type="HOGENOM" id="CLU_1366917_0_0_1"/>
<keyword evidence="2 5" id="KW-0813">Transport</keyword>
<dbReference type="EMBL" id="KI276006">
    <property type="protein sequence ID" value="ESA21957.1"/>
    <property type="molecule type" value="Genomic_DNA"/>
</dbReference>
<feature type="chain" id="PRO_5004690220" description="V-type proton ATPase subunit C" evidence="6">
    <location>
        <begin position="24"/>
        <end position="216"/>
    </location>
</feature>
<reference evidence="7" key="1">
    <citation type="submission" date="2013-07" db="EMBL/GenBank/DDBJ databases">
        <title>The genome of an arbuscular mycorrhizal fungus provides insights into the evolution of the oldest plant symbiosis.</title>
        <authorList>
            <consortium name="DOE Joint Genome Institute"/>
            <person name="Tisserant E."/>
            <person name="Malbreil M."/>
            <person name="Kuo A."/>
            <person name="Kohler A."/>
            <person name="Symeonidi A."/>
            <person name="Balestrini R."/>
            <person name="Charron P."/>
            <person name="Duensing N."/>
            <person name="Frei-dit-Frey N."/>
            <person name="Gianinazzi-Pearson V."/>
            <person name="Gilbert B."/>
            <person name="Handa Y."/>
            <person name="Hijri M."/>
            <person name="Kaul R."/>
            <person name="Kawaguchi M."/>
            <person name="Krajinski F."/>
            <person name="Lammers P."/>
            <person name="Lapierre D."/>
            <person name="Masclaux F.G."/>
            <person name="Murat C."/>
            <person name="Morin E."/>
            <person name="Ndikumana S."/>
            <person name="Pagni M."/>
            <person name="Petitpierre D."/>
            <person name="Requena N."/>
            <person name="Rosikiewicz P."/>
            <person name="Riley R."/>
            <person name="Saito K."/>
            <person name="San Clemente H."/>
            <person name="Shapiro H."/>
            <person name="van Tuinen D."/>
            <person name="Becard G."/>
            <person name="Bonfante P."/>
            <person name="Paszkowski U."/>
            <person name="Shachar-Hill Y."/>
            <person name="Young J.P."/>
            <person name="Sanders I.R."/>
            <person name="Henrissat B."/>
            <person name="Rensing S.A."/>
            <person name="Grigoriev I.V."/>
            <person name="Corradi N."/>
            <person name="Roux C."/>
            <person name="Martin F."/>
        </authorList>
    </citation>
    <scope>NUCLEOTIDE SEQUENCE</scope>
    <source>
        <strain evidence="7">DAOM 197198</strain>
    </source>
</reference>
<dbReference type="VEuPathDB" id="FungiDB:RhiirFUN_010283"/>
<sequence length="216" mass="24390">MSKNTFFLFRLFVLLICVFQVYGQISDQLPQGWIRAGSKPDEYQMGVDSAIFHGTAAVGSSGFIKSLSGVNYSEFGTLMQRFTPKEFKGNRVQLSCFIKYENILGNAGLWMRVDTPKEQTLDNMLDRPIKGTDNWTEFTNVLDVPKDAERIAFGILLKGDGHAWLDDCKFEIIGTLDALVVISDELIKYDQSFESTAFKIVDILRTLLQGDKFIIC</sequence>
<evidence type="ECO:0000256" key="6">
    <source>
        <dbReference type="SAM" id="SignalP"/>
    </source>
</evidence>
<evidence type="ECO:0000256" key="5">
    <source>
        <dbReference type="RuleBase" id="RU364010"/>
    </source>
</evidence>
<dbReference type="GO" id="GO:0033180">
    <property type="term" value="C:proton-transporting V-type ATPase, V1 domain"/>
    <property type="evidence" value="ECO:0007669"/>
    <property type="project" value="InterPro"/>
</dbReference>
<evidence type="ECO:0000313" key="7">
    <source>
        <dbReference type="EMBL" id="ESA21957.1"/>
    </source>
</evidence>
<dbReference type="Pfam" id="PF03223">
    <property type="entry name" value="V-ATPase_C"/>
    <property type="match status" value="1"/>
</dbReference>
<dbReference type="AlphaFoldDB" id="U9UQG5"/>
<proteinExistence type="inferred from homology"/>
<protein>
    <recommendedName>
        <fullName evidence="5">V-type proton ATPase subunit C</fullName>
    </recommendedName>
</protein>
<dbReference type="InterPro" id="IPR004907">
    <property type="entry name" value="ATPase_V1-cplx_csu"/>
</dbReference>
<evidence type="ECO:0000256" key="3">
    <source>
        <dbReference type="ARBA" id="ARBA00022781"/>
    </source>
</evidence>
<evidence type="ECO:0000256" key="1">
    <source>
        <dbReference type="ARBA" id="ARBA00006138"/>
    </source>
</evidence>
<dbReference type="Gene3D" id="2.60.120.260">
    <property type="entry name" value="Galactose-binding domain-like"/>
    <property type="match status" value="1"/>
</dbReference>
<evidence type="ECO:0000256" key="2">
    <source>
        <dbReference type="ARBA" id="ARBA00022448"/>
    </source>
</evidence>